<organism evidence="1 2">
    <name type="scientific">Streptantibioticus ferralitis</name>
    <dbReference type="NCBI Taxonomy" id="236510"/>
    <lineage>
        <taxon>Bacteria</taxon>
        <taxon>Bacillati</taxon>
        <taxon>Actinomycetota</taxon>
        <taxon>Actinomycetes</taxon>
        <taxon>Kitasatosporales</taxon>
        <taxon>Streptomycetaceae</taxon>
        <taxon>Streptantibioticus</taxon>
    </lineage>
</organism>
<keyword evidence="2" id="KW-1185">Reference proteome</keyword>
<name>A0ABT5YUX7_9ACTN</name>
<evidence type="ECO:0008006" key="3">
    <source>
        <dbReference type="Google" id="ProtNLM"/>
    </source>
</evidence>
<comment type="caution">
    <text evidence="1">The sequence shown here is derived from an EMBL/GenBank/DDBJ whole genome shotgun (WGS) entry which is preliminary data.</text>
</comment>
<reference evidence="1 2" key="1">
    <citation type="submission" date="2023-03" db="EMBL/GenBank/DDBJ databases">
        <title>Draft genome sequence of type strain Streptomyces ferralitis JCM 14344.</title>
        <authorList>
            <person name="Klaysubun C."/>
            <person name="Duangmal K."/>
        </authorList>
    </citation>
    <scope>NUCLEOTIDE SEQUENCE [LARGE SCALE GENOMIC DNA]</scope>
    <source>
        <strain evidence="1 2">JCM 14344</strain>
    </source>
</reference>
<dbReference type="Proteomes" id="UP001220022">
    <property type="component" value="Unassembled WGS sequence"/>
</dbReference>
<dbReference type="RefSeq" id="WP_275809631.1">
    <property type="nucleotide sequence ID" value="NZ_BAAANM010000011.1"/>
</dbReference>
<protein>
    <recommendedName>
        <fullName evidence="3">HPt domain-containing protein</fullName>
    </recommendedName>
</protein>
<accession>A0ABT5YUX7</accession>
<proteinExistence type="predicted"/>
<gene>
    <name evidence="1" type="ORF">P2L57_06350</name>
</gene>
<dbReference type="EMBL" id="JARHTQ010000003">
    <property type="protein sequence ID" value="MDF2255359.1"/>
    <property type="molecule type" value="Genomic_DNA"/>
</dbReference>
<evidence type="ECO:0000313" key="2">
    <source>
        <dbReference type="Proteomes" id="UP001220022"/>
    </source>
</evidence>
<evidence type="ECO:0000313" key="1">
    <source>
        <dbReference type="EMBL" id="MDF2255359.1"/>
    </source>
</evidence>
<sequence length="70" mass="7608">MPLTFDSEGQFAHLMHSLRSLAGAEALLMSEGDIPALEYLLALVGRRAEDASQIARLLLVRLQAAQEEGD</sequence>